<reference evidence="3 4" key="2">
    <citation type="submission" date="2024-05" db="EMBL/GenBank/DDBJ databases">
        <authorList>
            <person name="Chen Y."/>
            <person name="Shah S."/>
            <person name="Dougan E. K."/>
            <person name="Thang M."/>
            <person name="Chan C."/>
        </authorList>
    </citation>
    <scope>NUCLEOTIDE SEQUENCE [LARGE SCALE GENOMIC DNA]</scope>
</reference>
<dbReference type="EMBL" id="CAMXCT010004003">
    <property type="protein sequence ID" value="CAI4007292.1"/>
    <property type="molecule type" value="Genomic_DNA"/>
</dbReference>
<gene>
    <name evidence="2" type="ORF">C1SCF055_LOCUS32857</name>
</gene>
<reference evidence="2" key="1">
    <citation type="submission" date="2022-10" db="EMBL/GenBank/DDBJ databases">
        <authorList>
            <person name="Chen Y."/>
            <person name="Dougan E. K."/>
            <person name="Chan C."/>
            <person name="Rhodes N."/>
            <person name="Thang M."/>
        </authorList>
    </citation>
    <scope>NUCLEOTIDE SEQUENCE</scope>
</reference>
<evidence type="ECO:0000313" key="3">
    <source>
        <dbReference type="EMBL" id="CAL4794604.1"/>
    </source>
</evidence>
<proteinExistence type="predicted"/>
<dbReference type="Proteomes" id="UP001152797">
    <property type="component" value="Unassembled WGS sequence"/>
</dbReference>
<sequence length="546" mass="61614">MHSWRSPCFEVSSDSIGNEEDVISCPGPDDSPPHRVVKARDLWREQDDMMEELVRNSEPAGAFASSNASPLPTDCAAVGGALSSTSVLPPFDLKEFWEEEDAWVHSLTEDLAPRAPAVPAPFDLTEFWKEEDAWVQSLTVSARSASHTSPAAAASASSRSPDEIRVADQLELTEKKKRKFKWGECQCGNYSVTPWIFKSGRRKGALKLVCRSFFKRENRCWLTQDFDMTRFPEIPKPMRDLYQSLEMSFERNAHLLKALTKQCRAEDLSEHLRQQKHLRCVGVKSRCSDCRRFSDVMDHSLLPRVRMPLPHIDGSTAPTLEAMASNLGHGGQSKSSLQKIRSALLTFEAEAAKKRQHKRKLRGIVEADATSLRKLKLPRTTTLRYFQAFGVASRDSREVQLYDLGFADAQNYGKPPVESARAIEGVGGLNGVIREGTILCSDGARCYPKLCRTKKIKHFCCSHRQSQFNVKKRWQGKTIDVHTGTIDNVWRLIKGSLPKTLHTKSATNPTLLNGKIWTHVRAWQWRWENSSHKNLSKLTAQIVKTT</sequence>
<name>A0A9P1DD63_9DINO</name>
<keyword evidence="4" id="KW-1185">Reference proteome</keyword>
<evidence type="ECO:0000313" key="2">
    <source>
        <dbReference type="EMBL" id="CAI4007292.1"/>
    </source>
</evidence>
<organism evidence="2">
    <name type="scientific">Cladocopium goreaui</name>
    <dbReference type="NCBI Taxonomy" id="2562237"/>
    <lineage>
        <taxon>Eukaryota</taxon>
        <taxon>Sar</taxon>
        <taxon>Alveolata</taxon>
        <taxon>Dinophyceae</taxon>
        <taxon>Suessiales</taxon>
        <taxon>Symbiodiniaceae</taxon>
        <taxon>Cladocopium</taxon>
    </lineage>
</organism>
<dbReference type="EMBL" id="CAMXCT030004003">
    <property type="protein sequence ID" value="CAL4794604.1"/>
    <property type="molecule type" value="Genomic_DNA"/>
</dbReference>
<protein>
    <recommendedName>
        <fullName evidence="5">Transposase</fullName>
    </recommendedName>
</protein>
<evidence type="ECO:0000256" key="1">
    <source>
        <dbReference type="SAM" id="MobiDB-lite"/>
    </source>
</evidence>
<evidence type="ECO:0000313" key="4">
    <source>
        <dbReference type="Proteomes" id="UP001152797"/>
    </source>
</evidence>
<feature type="region of interest" description="Disordered" evidence="1">
    <location>
        <begin position="1"/>
        <end position="34"/>
    </location>
</feature>
<dbReference type="EMBL" id="CAMXCT020004003">
    <property type="protein sequence ID" value="CAL1160667.1"/>
    <property type="molecule type" value="Genomic_DNA"/>
</dbReference>
<dbReference type="AlphaFoldDB" id="A0A9P1DD63"/>
<comment type="caution">
    <text evidence="2">The sequence shown here is derived from an EMBL/GenBank/DDBJ whole genome shotgun (WGS) entry which is preliminary data.</text>
</comment>
<evidence type="ECO:0008006" key="5">
    <source>
        <dbReference type="Google" id="ProtNLM"/>
    </source>
</evidence>
<accession>A0A9P1DD63</accession>